<dbReference type="InterPro" id="IPR003121">
    <property type="entry name" value="SWIB_MDM2_domain"/>
</dbReference>
<evidence type="ECO:0000259" key="2">
    <source>
        <dbReference type="PROSITE" id="PS51925"/>
    </source>
</evidence>
<gene>
    <name evidence="4" type="ORF">CHILSU_LOCUS4964</name>
</gene>
<evidence type="ECO:0000256" key="1">
    <source>
        <dbReference type="SAM" id="MobiDB-lite"/>
    </source>
</evidence>
<dbReference type="EMBL" id="OU963895">
    <property type="protein sequence ID" value="CAH0684181.1"/>
    <property type="molecule type" value="Genomic_DNA"/>
</dbReference>
<evidence type="ECO:0000313" key="4">
    <source>
        <dbReference type="EMBL" id="CAH0684181.1"/>
    </source>
</evidence>
<reference evidence="4" key="1">
    <citation type="submission" date="2021-12" db="EMBL/GenBank/DDBJ databases">
        <authorList>
            <person name="King R."/>
        </authorList>
    </citation>
    <scope>NUCLEOTIDE SEQUENCE</scope>
</reference>
<feature type="region of interest" description="Disordered" evidence="1">
    <location>
        <begin position="110"/>
        <end position="202"/>
    </location>
</feature>
<feature type="compositionally biased region" description="Gly residues" evidence="1">
    <location>
        <begin position="191"/>
        <end position="200"/>
    </location>
</feature>
<proteinExistence type="predicted"/>
<dbReference type="Gene3D" id="1.10.245.10">
    <property type="entry name" value="SWIB/MDM2 domain"/>
    <property type="match status" value="1"/>
</dbReference>
<dbReference type="Proteomes" id="UP001153292">
    <property type="component" value="Chromosome 2"/>
</dbReference>
<dbReference type="SUPFAM" id="SSF109715">
    <property type="entry name" value="DEK C-terminal domain"/>
    <property type="match status" value="1"/>
</dbReference>
<dbReference type="InterPro" id="IPR014876">
    <property type="entry name" value="DEK_C"/>
</dbReference>
<name>A0ABN8EDU0_CHISP</name>
<dbReference type="Gene3D" id="1.10.10.60">
    <property type="entry name" value="Homeodomain-like"/>
    <property type="match status" value="1"/>
</dbReference>
<feature type="domain" description="DM2" evidence="2">
    <location>
        <begin position="201"/>
        <end position="278"/>
    </location>
</feature>
<dbReference type="PROSITE" id="PS51998">
    <property type="entry name" value="DEK_C"/>
    <property type="match status" value="1"/>
</dbReference>
<organism evidence="4 5">
    <name type="scientific">Chilo suppressalis</name>
    <name type="common">Asiatic rice borer moth</name>
    <dbReference type="NCBI Taxonomy" id="168631"/>
    <lineage>
        <taxon>Eukaryota</taxon>
        <taxon>Metazoa</taxon>
        <taxon>Ecdysozoa</taxon>
        <taxon>Arthropoda</taxon>
        <taxon>Hexapoda</taxon>
        <taxon>Insecta</taxon>
        <taxon>Pterygota</taxon>
        <taxon>Neoptera</taxon>
        <taxon>Endopterygota</taxon>
        <taxon>Lepidoptera</taxon>
        <taxon>Glossata</taxon>
        <taxon>Ditrysia</taxon>
        <taxon>Pyraloidea</taxon>
        <taxon>Crambidae</taxon>
        <taxon>Crambinae</taxon>
        <taxon>Chilo</taxon>
    </lineage>
</organism>
<sequence length="279" mass="31543">MPLLKRNWPSNRNHHSVVSAGTPCSTYCVGILLCGRSSLWLSVGVQNILLPPRKMPQVTDEELRKEIEKILAKADLSKTSTNKVIQKLEEVFDTDLASKKSTIDKIVLDYVNSQPSSDEEDGGDDDEKDDDEEEEKEKRKPPKRAAKTTQPAKKARKESRRKKGSSDEDEDDSNDSEFEEKKAKPKKAKGGKGGGRGKGSGYTRAYKLSPALSDLMGAEEMPRHEVVKRMWALIKEKQLHDPNNKQFAICDEALYKVIGTKRFRIFGMMKYLKSHFIDE</sequence>
<protein>
    <recommendedName>
        <fullName evidence="6">DM2 domain-containing protein</fullName>
    </recommendedName>
</protein>
<feature type="compositionally biased region" description="Acidic residues" evidence="1">
    <location>
        <begin position="167"/>
        <end position="178"/>
    </location>
</feature>
<feature type="compositionally biased region" description="Acidic residues" evidence="1">
    <location>
        <begin position="117"/>
        <end position="135"/>
    </location>
</feature>
<feature type="compositionally biased region" description="Basic residues" evidence="1">
    <location>
        <begin position="153"/>
        <end position="163"/>
    </location>
</feature>
<dbReference type="PROSITE" id="PS51925">
    <property type="entry name" value="SWIB_MDM2"/>
    <property type="match status" value="1"/>
</dbReference>
<dbReference type="Pfam" id="PF08766">
    <property type="entry name" value="DEK_C"/>
    <property type="match status" value="1"/>
</dbReference>
<dbReference type="InterPro" id="IPR036885">
    <property type="entry name" value="SWIB_MDM2_dom_sf"/>
</dbReference>
<evidence type="ECO:0000313" key="5">
    <source>
        <dbReference type="Proteomes" id="UP001153292"/>
    </source>
</evidence>
<feature type="domain" description="DEK-C" evidence="3">
    <location>
        <begin position="57"/>
        <end position="112"/>
    </location>
</feature>
<evidence type="ECO:0008006" key="6">
    <source>
        <dbReference type="Google" id="ProtNLM"/>
    </source>
</evidence>
<keyword evidence="5" id="KW-1185">Reference proteome</keyword>
<dbReference type="InterPro" id="IPR019835">
    <property type="entry name" value="SWIB_domain"/>
</dbReference>
<dbReference type="CDD" id="cd10567">
    <property type="entry name" value="SWIB-MDM2_like"/>
    <property type="match status" value="1"/>
</dbReference>
<accession>A0ABN8EDU0</accession>
<dbReference type="SUPFAM" id="SSF47592">
    <property type="entry name" value="SWIB/MDM2 domain"/>
    <property type="match status" value="1"/>
</dbReference>
<evidence type="ECO:0000259" key="3">
    <source>
        <dbReference type="PROSITE" id="PS51998"/>
    </source>
</evidence>
<dbReference type="PANTHER" id="PTHR13844">
    <property type="entry name" value="SWI/SNF-RELATED MATRIX-ASSOCIATED ACTIN-DEPENDENT REGULATOR OF CHROMATIN SUBFAMILY D"/>
    <property type="match status" value="1"/>
</dbReference>
<dbReference type="Pfam" id="PF02201">
    <property type="entry name" value="SWIB"/>
    <property type="match status" value="1"/>
</dbReference>
<dbReference type="SMART" id="SM00151">
    <property type="entry name" value="SWIB"/>
    <property type="match status" value="1"/>
</dbReference>